<feature type="compositionally biased region" description="Low complexity" evidence="5">
    <location>
        <begin position="324"/>
        <end position="334"/>
    </location>
</feature>
<sequence length="493" mass="51556">MVHTMSAGLAEGTVFAGRYRIVRRLAAGGMGAVYEAVHIETNRRKALKVMHAHLFQSDEMSERFKREARIAAEVESEHIVDVSDAGVDEATQTPFLVMELLRGEELGERLKRVGRLPPAEVCTYLRQTAMALDKTHAASIVHRDLKPANLFLTQREDGSPRVKILDFGVAKLVADSATGAGATRSMGTPLYMAPEQFHTDTKLTGAADIYAMGMMAYRMLVGQTYWHKETRNSADIIAFALVAVRGPQESAVQRAAAAGVTLPPAFDAWFFRITALEPSARFATASEAVKALEKVFDDAASGDFATTVPLPGPPRAMMPSGVTPSGMTSPGTTPALMGTPATGVSTGPQPSAMSTGGDVSPVRSAPSRAPALVVAALVLLGLSGGALWFFVSTAQKALPNAATEVAPAQNSPAAPTTDVAAPSKLVEPPITLEPVSAAQAEPSATQAPLQAPSPVSKATAPRSPGTATAKTTSKPATTTKATTVKTSSPFGQD</sequence>
<organism evidence="8 9">
    <name type="scientific">Polyangium mundeleinium</name>
    <dbReference type="NCBI Taxonomy" id="2995306"/>
    <lineage>
        <taxon>Bacteria</taxon>
        <taxon>Pseudomonadati</taxon>
        <taxon>Myxococcota</taxon>
        <taxon>Polyangia</taxon>
        <taxon>Polyangiales</taxon>
        <taxon>Polyangiaceae</taxon>
        <taxon>Polyangium</taxon>
    </lineage>
</organism>
<evidence type="ECO:0000259" key="7">
    <source>
        <dbReference type="PROSITE" id="PS50011"/>
    </source>
</evidence>
<dbReference type="PANTHER" id="PTHR43289">
    <property type="entry name" value="MITOGEN-ACTIVATED PROTEIN KINASE KINASE KINASE 20-RELATED"/>
    <property type="match status" value="1"/>
</dbReference>
<keyword evidence="2" id="KW-0547">Nucleotide-binding</keyword>
<evidence type="ECO:0000256" key="5">
    <source>
        <dbReference type="SAM" id="MobiDB-lite"/>
    </source>
</evidence>
<dbReference type="Pfam" id="PF00069">
    <property type="entry name" value="Pkinase"/>
    <property type="match status" value="1"/>
</dbReference>
<reference evidence="8 9" key="1">
    <citation type="submission" date="2022-11" db="EMBL/GenBank/DDBJ databases">
        <title>Minimal conservation of predation-associated metabolite biosynthetic gene clusters underscores biosynthetic potential of Myxococcota including descriptions for ten novel species: Archangium lansinium sp. nov., Myxococcus landrumus sp. nov., Nannocystis bai.</title>
        <authorList>
            <person name="Ahearne A."/>
            <person name="Stevens C."/>
            <person name="Dowd S."/>
        </authorList>
    </citation>
    <scope>NUCLEOTIDE SEQUENCE [LARGE SCALE GENOMIC DNA]</scope>
    <source>
        <strain evidence="8 9">RJM3</strain>
    </source>
</reference>
<feature type="domain" description="Protein kinase" evidence="7">
    <location>
        <begin position="19"/>
        <end position="296"/>
    </location>
</feature>
<dbReference type="InterPro" id="IPR011009">
    <property type="entry name" value="Kinase-like_dom_sf"/>
</dbReference>
<feature type="region of interest" description="Disordered" evidence="5">
    <location>
        <begin position="438"/>
        <end position="493"/>
    </location>
</feature>
<evidence type="ECO:0000256" key="2">
    <source>
        <dbReference type="ARBA" id="ARBA00022741"/>
    </source>
</evidence>
<accession>A0ABT5EMR0</accession>
<feature type="transmembrane region" description="Helical" evidence="6">
    <location>
        <begin position="369"/>
        <end position="391"/>
    </location>
</feature>
<keyword evidence="3 8" id="KW-0418">Kinase</keyword>
<evidence type="ECO:0000256" key="3">
    <source>
        <dbReference type="ARBA" id="ARBA00022777"/>
    </source>
</evidence>
<dbReference type="GO" id="GO:0016301">
    <property type="term" value="F:kinase activity"/>
    <property type="evidence" value="ECO:0007669"/>
    <property type="project" value="UniProtKB-KW"/>
</dbReference>
<dbReference type="EMBL" id="JAQNDO010000001">
    <property type="protein sequence ID" value="MDC0743123.1"/>
    <property type="molecule type" value="Genomic_DNA"/>
</dbReference>
<keyword evidence="4" id="KW-0067">ATP-binding</keyword>
<dbReference type="PROSITE" id="PS50011">
    <property type="entry name" value="PROTEIN_KINASE_DOM"/>
    <property type="match status" value="1"/>
</dbReference>
<dbReference type="PROSITE" id="PS00108">
    <property type="entry name" value="PROTEIN_KINASE_ST"/>
    <property type="match status" value="1"/>
</dbReference>
<dbReference type="RefSeq" id="WP_271918486.1">
    <property type="nucleotide sequence ID" value="NZ_JAQNDO010000001.1"/>
</dbReference>
<evidence type="ECO:0000256" key="4">
    <source>
        <dbReference type="ARBA" id="ARBA00022840"/>
    </source>
</evidence>
<feature type="region of interest" description="Disordered" evidence="5">
    <location>
        <begin position="324"/>
        <end position="362"/>
    </location>
</feature>
<feature type="compositionally biased region" description="Low complexity" evidence="5">
    <location>
        <begin position="463"/>
        <end position="493"/>
    </location>
</feature>
<dbReference type="Gene3D" id="3.30.200.20">
    <property type="entry name" value="Phosphorylase Kinase, domain 1"/>
    <property type="match status" value="1"/>
</dbReference>
<proteinExistence type="predicted"/>
<keyword evidence="1" id="KW-0808">Transferase</keyword>
<dbReference type="SUPFAM" id="SSF56112">
    <property type="entry name" value="Protein kinase-like (PK-like)"/>
    <property type="match status" value="1"/>
</dbReference>
<evidence type="ECO:0000256" key="6">
    <source>
        <dbReference type="SAM" id="Phobius"/>
    </source>
</evidence>
<keyword evidence="6" id="KW-0812">Transmembrane</keyword>
<keyword evidence="9" id="KW-1185">Reference proteome</keyword>
<evidence type="ECO:0000256" key="1">
    <source>
        <dbReference type="ARBA" id="ARBA00022679"/>
    </source>
</evidence>
<keyword evidence="6" id="KW-0472">Membrane</keyword>
<comment type="caution">
    <text evidence="8">The sequence shown here is derived from an EMBL/GenBank/DDBJ whole genome shotgun (WGS) entry which is preliminary data.</text>
</comment>
<dbReference type="CDD" id="cd14014">
    <property type="entry name" value="STKc_PknB_like"/>
    <property type="match status" value="1"/>
</dbReference>
<keyword evidence="6" id="KW-1133">Transmembrane helix</keyword>
<dbReference type="Proteomes" id="UP001221411">
    <property type="component" value="Unassembled WGS sequence"/>
</dbReference>
<dbReference type="InterPro" id="IPR008271">
    <property type="entry name" value="Ser/Thr_kinase_AS"/>
</dbReference>
<evidence type="ECO:0000313" key="8">
    <source>
        <dbReference type="EMBL" id="MDC0743123.1"/>
    </source>
</evidence>
<protein>
    <submittedName>
        <fullName evidence="8">Protein kinase</fullName>
    </submittedName>
</protein>
<gene>
    <name evidence="8" type="ORF">POL67_17365</name>
</gene>
<dbReference type="Gene3D" id="1.10.510.10">
    <property type="entry name" value="Transferase(Phosphotransferase) domain 1"/>
    <property type="match status" value="1"/>
</dbReference>
<dbReference type="InterPro" id="IPR000719">
    <property type="entry name" value="Prot_kinase_dom"/>
</dbReference>
<name>A0ABT5EMR0_9BACT</name>
<feature type="compositionally biased region" description="Polar residues" evidence="5">
    <location>
        <begin position="342"/>
        <end position="354"/>
    </location>
</feature>
<dbReference type="PANTHER" id="PTHR43289:SF6">
    <property type="entry name" value="SERINE_THREONINE-PROTEIN KINASE NEKL-3"/>
    <property type="match status" value="1"/>
</dbReference>
<dbReference type="SMART" id="SM00220">
    <property type="entry name" value="S_TKc"/>
    <property type="match status" value="1"/>
</dbReference>
<evidence type="ECO:0000313" key="9">
    <source>
        <dbReference type="Proteomes" id="UP001221411"/>
    </source>
</evidence>